<proteinExistence type="predicted"/>
<keyword evidence="1" id="KW-0812">Transmembrane</keyword>
<name>A0A1W1Z9L0_9SPHI</name>
<dbReference type="Proteomes" id="UP000192756">
    <property type="component" value="Unassembled WGS sequence"/>
</dbReference>
<accession>A0A1W1Z9L0</accession>
<dbReference type="EMBL" id="FWXT01000001">
    <property type="protein sequence ID" value="SMC45085.1"/>
    <property type="molecule type" value="Genomic_DNA"/>
</dbReference>
<organism evidence="2 3">
    <name type="scientific">Pedobacter africanus</name>
    <dbReference type="NCBI Taxonomy" id="151894"/>
    <lineage>
        <taxon>Bacteria</taxon>
        <taxon>Pseudomonadati</taxon>
        <taxon>Bacteroidota</taxon>
        <taxon>Sphingobacteriia</taxon>
        <taxon>Sphingobacteriales</taxon>
        <taxon>Sphingobacteriaceae</taxon>
        <taxon>Pedobacter</taxon>
    </lineage>
</organism>
<feature type="transmembrane region" description="Helical" evidence="1">
    <location>
        <begin position="16"/>
        <end position="35"/>
    </location>
</feature>
<evidence type="ECO:0000313" key="2">
    <source>
        <dbReference type="EMBL" id="SMC45085.1"/>
    </source>
</evidence>
<sequence length="39" mass="4490">METNSVQQMTTIVKPWQAGIMLVNLPIAYLYFYLVTKLA</sequence>
<dbReference type="AlphaFoldDB" id="A0A1W1Z9L0"/>
<keyword evidence="3" id="KW-1185">Reference proteome</keyword>
<keyword evidence="1" id="KW-1133">Transmembrane helix</keyword>
<evidence type="ECO:0000256" key="1">
    <source>
        <dbReference type="SAM" id="Phobius"/>
    </source>
</evidence>
<protein>
    <submittedName>
        <fullName evidence="2">Uncharacterized protein</fullName>
    </submittedName>
</protein>
<gene>
    <name evidence="2" type="ORF">SAMN04488524_0510</name>
</gene>
<reference evidence="3" key="1">
    <citation type="submission" date="2017-04" db="EMBL/GenBank/DDBJ databases">
        <authorList>
            <person name="Varghese N."/>
            <person name="Submissions S."/>
        </authorList>
    </citation>
    <scope>NUCLEOTIDE SEQUENCE [LARGE SCALE GENOMIC DNA]</scope>
    <source>
        <strain evidence="3">DSM 12126</strain>
    </source>
</reference>
<evidence type="ECO:0000313" key="3">
    <source>
        <dbReference type="Proteomes" id="UP000192756"/>
    </source>
</evidence>
<dbReference type="STRING" id="151894.SAMN04488524_0510"/>
<keyword evidence="1" id="KW-0472">Membrane</keyword>